<dbReference type="AlphaFoldDB" id="A0A2G9U8H2"/>
<dbReference type="OrthoDB" id="5870079at2759"/>
<sequence>GFAYVGRDHLDDSNEVFVLESPKFEISSGARLTFDVYLRSHSPQLKVCIDSFDDCPYHLPPLTKQTFWQESHAVNLAKGVRKRNTKKKKKLLMRGSTASTCQPPLGTPQALSSGISPQIDQQPQMAMAYLPSSHQVEQSSRPLEPISVGIEQTNSIAEPTLLHQEQGFTPYPGYIPPPPASMPAGFPTLQGSATLNSSHGGTIPVPSLSDPQLFVPSNQESISCNFEDGSFCRFQPTSSLFRIGKLPLPSHYATLAELSGRSVVYQPQRNFVYMLSQQTQEQQLEDQNVDVIEEFFNEDVDTGGDSRRKDVLMRNQGAGHPNRVDGVVERSTACHLLSCNFTNDTCGYRNYQNESMSLVEWQLGNHRIGNMHTGIKGNEEANGGFLFVGTDSSTLGVTTYILESPKFSLSKDMKLSFDVYRRSKDITLQVCLDTPFNCPYTVSPFDKRVHWKQGETFAIPKSTEKIYFKAIQWKKFKWLAIDNILLNPCPRTSTTASETQ</sequence>
<dbReference type="InterPro" id="IPR013320">
    <property type="entry name" value="ConA-like_dom_sf"/>
</dbReference>
<evidence type="ECO:0000256" key="1">
    <source>
        <dbReference type="SAM" id="MobiDB-lite"/>
    </source>
</evidence>
<feature type="non-terminal residue" evidence="3">
    <location>
        <position position="1"/>
    </location>
</feature>
<evidence type="ECO:0000313" key="4">
    <source>
        <dbReference type="Proteomes" id="UP000230423"/>
    </source>
</evidence>
<feature type="domain" description="MAM" evidence="2">
    <location>
        <begin position="339"/>
        <end position="489"/>
    </location>
</feature>
<evidence type="ECO:0000259" key="2">
    <source>
        <dbReference type="Pfam" id="PF00629"/>
    </source>
</evidence>
<organism evidence="3 4">
    <name type="scientific">Teladorsagia circumcincta</name>
    <name type="common">Brown stomach worm</name>
    <name type="synonym">Ostertagia circumcincta</name>
    <dbReference type="NCBI Taxonomy" id="45464"/>
    <lineage>
        <taxon>Eukaryota</taxon>
        <taxon>Metazoa</taxon>
        <taxon>Ecdysozoa</taxon>
        <taxon>Nematoda</taxon>
        <taxon>Chromadorea</taxon>
        <taxon>Rhabditida</taxon>
        <taxon>Rhabditina</taxon>
        <taxon>Rhabditomorpha</taxon>
        <taxon>Strongyloidea</taxon>
        <taxon>Trichostrongylidae</taxon>
        <taxon>Teladorsagia</taxon>
    </lineage>
</organism>
<proteinExistence type="predicted"/>
<accession>A0A2G9U8H2</accession>
<reference evidence="3 4" key="1">
    <citation type="submission" date="2015-09" db="EMBL/GenBank/DDBJ databases">
        <title>Draft genome of the parasitic nematode Teladorsagia circumcincta isolate WARC Sus (inbred).</title>
        <authorList>
            <person name="Mitreva M."/>
        </authorList>
    </citation>
    <scope>NUCLEOTIDE SEQUENCE [LARGE SCALE GENOMIC DNA]</scope>
    <source>
        <strain evidence="3 4">S</strain>
    </source>
</reference>
<dbReference type="GO" id="GO:0016020">
    <property type="term" value="C:membrane"/>
    <property type="evidence" value="ECO:0007669"/>
    <property type="project" value="InterPro"/>
</dbReference>
<dbReference type="Proteomes" id="UP000230423">
    <property type="component" value="Unassembled WGS sequence"/>
</dbReference>
<protein>
    <submittedName>
        <fullName evidence="3">MAM domain protein</fullName>
    </submittedName>
</protein>
<name>A0A2G9U8H2_TELCI</name>
<gene>
    <name evidence="3" type="ORF">TELCIR_11810</name>
</gene>
<evidence type="ECO:0000313" key="3">
    <source>
        <dbReference type="EMBL" id="PIO66478.1"/>
    </source>
</evidence>
<dbReference type="Pfam" id="PF00629">
    <property type="entry name" value="MAM"/>
    <property type="match status" value="1"/>
</dbReference>
<feature type="region of interest" description="Disordered" evidence="1">
    <location>
        <begin position="94"/>
        <end position="115"/>
    </location>
</feature>
<dbReference type="SUPFAM" id="SSF49899">
    <property type="entry name" value="Concanavalin A-like lectins/glucanases"/>
    <property type="match status" value="1"/>
</dbReference>
<dbReference type="Gene3D" id="2.60.120.200">
    <property type="match status" value="1"/>
</dbReference>
<keyword evidence="4" id="KW-1185">Reference proteome</keyword>
<dbReference type="EMBL" id="KZ348238">
    <property type="protein sequence ID" value="PIO66478.1"/>
    <property type="molecule type" value="Genomic_DNA"/>
</dbReference>
<dbReference type="InterPro" id="IPR000998">
    <property type="entry name" value="MAM_dom"/>
</dbReference>